<dbReference type="EMBL" id="FRCZ01000002">
    <property type="protein sequence ID" value="SHM91091.1"/>
    <property type="molecule type" value="Genomic_DNA"/>
</dbReference>
<dbReference type="Proteomes" id="UP000184184">
    <property type="component" value="Unassembled WGS sequence"/>
</dbReference>
<keyword evidence="1" id="KW-1133">Transmembrane helix</keyword>
<protein>
    <submittedName>
        <fullName evidence="2">Uncharacterized protein</fullName>
    </submittedName>
</protein>
<sequence length="47" mass="5458">MNREATSNRGSFFIVTFYVLVYYINSTLIQGAIVCQFIEGYGKRKCR</sequence>
<evidence type="ECO:0000313" key="2">
    <source>
        <dbReference type="EMBL" id="SHM91091.1"/>
    </source>
</evidence>
<dbReference type="AlphaFoldDB" id="A0A1M7MJQ3"/>
<evidence type="ECO:0000256" key="1">
    <source>
        <dbReference type="SAM" id="Phobius"/>
    </source>
</evidence>
<organism evidence="2 3">
    <name type="scientific">Gracilibacillus kekensis</name>
    <dbReference type="NCBI Taxonomy" id="1027249"/>
    <lineage>
        <taxon>Bacteria</taxon>
        <taxon>Bacillati</taxon>
        <taxon>Bacillota</taxon>
        <taxon>Bacilli</taxon>
        <taxon>Bacillales</taxon>
        <taxon>Bacillaceae</taxon>
        <taxon>Gracilibacillus</taxon>
    </lineage>
</organism>
<keyword evidence="3" id="KW-1185">Reference proteome</keyword>
<keyword evidence="1" id="KW-0812">Transmembrane</keyword>
<dbReference type="STRING" id="1027249.SAMN05216179_1246"/>
<gene>
    <name evidence="2" type="ORF">SAMN05216179_1246</name>
</gene>
<proteinExistence type="predicted"/>
<name>A0A1M7MJQ3_9BACI</name>
<reference evidence="2 3" key="1">
    <citation type="submission" date="2016-11" db="EMBL/GenBank/DDBJ databases">
        <authorList>
            <person name="Jaros S."/>
            <person name="Januszkiewicz K."/>
            <person name="Wedrychowicz H."/>
        </authorList>
    </citation>
    <scope>NUCLEOTIDE SEQUENCE [LARGE SCALE GENOMIC DNA]</scope>
    <source>
        <strain evidence="2 3">CGMCC 1.10681</strain>
    </source>
</reference>
<evidence type="ECO:0000313" key="3">
    <source>
        <dbReference type="Proteomes" id="UP000184184"/>
    </source>
</evidence>
<keyword evidence="1" id="KW-0472">Membrane</keyword>
<feature type="transmembrane region" description="Helical" evidence="1">
    <location>
        <begin position="12"/>
        <end position="38"/>
    </location>
</feature>
<accession>A0A1M7MJQ3</accession>